<protein>
    <submittedName>
        <fullName evidence="2">DUF1850 domain-containing protein</fullName>
    </submittedName>
</protein>
<keyword evidence="1" id="KW-0812">Transmembrane</keyword>
<dbReference type="Pfam" id="PF08905">
    <property type="entry name" value="DUF1850"/>
    <property type="match status" value="1"/>
</dbReference>
<dbReference type="Proteomes" id="UP001597040">
    <property type="component" value="Unassembled WGS sequence"/>
</dbReference>
<comment type="caution">
    <text evidence="2">The sequence shown here is derived from an EMBL/GenBank/DDBJ whole genome shotgun (WGS) entry which is preliminary data.</text>
</comment>
<keyword evidence="1" id="KW-0472">Membrane</keyword>
<name>A0ABW3LF44_9BACI</name>
<evidence type="ECO:0000313" key="3">
    <source>
        <dbReference type="Proteomes" id="UP001597040"/>
    </source>
</evidence>
<evidence type="ECO:0000256" key="1">
    <source>
        <dbReference type="SAM" id="Phobius"/>
    </source>
</evidence>
<keyword evidence="1" id="KW-1133">Transmembrane helix</keyword>
<gene>
    <name evidence="2" type="ORF">ACFQ3N_01000</name>
</gene>
<sequence length="177" mass="20279">MRTSKTTHSLLKSRLVWSFYFIAIGIYLFLSNVHVMYAIDEEENILIMEQVNADTTFSSEYIHSVAKCLIIEKFEVNDNHEMVLMESWNCSFGAGIETKPPPGATDRLEDGFYVIDDINQVFTDISLHAVPMNEQIIKIDGKQWNVSEAPFVGKNFTISIEKENVLTYWIKKLSSSI</sequence>
<evidence type="ECO:0000313" key="2">
    <source>
        <dbReference type="EMBL" id="MFD1037005.1"/>
    </source>
</evidence>
<dbReference type="EMBL" id="JBHTKJ010000001">
    <property type="protein sequence ID" value="MFD1037005.1"/>
    <property type="molecule type" value="Genomic_DNA"/>
</dbReference>
<feature type="transmembrane region" description="Helical" evidence="1">
    <location>
        <begin position="15"/>
        <end position="39"/>
    </location>
</feature>
<organism evidence="2 3">
    <name type="scientific">Virgibacillus byunsanensis</name>
    <dbReference type="NCBI Taxonomy" id="570945"/>
    <lineage>
        <taxon>Bacteria</taxon>
        <taxon>Bacillati</taxon>
        <taxon>Bacillota</taxon>
        <taxon>Bacilli</taxon>
        <taxon>Bacillales</taxon>
        <taxon>Bacillaceae</taxon>
        <taxon>Virgibacillus</taxon>
    </lineage>
</organism>
<reference evidence="3" key="1">
    <citation type="journal article" date="2019" name="Int. J. Syst. Evol. Microbiol.">
        <title>The Global Catalogue of Microorganisms (GCM) 10K type strain sequencing project: providing services to taxonomists for standard genome sequencing and annotation.</title>
        <authorList>
            <consortium name="The Broad Institute Genomics Platform"/>
            <consortium name="The Broad Institute Genome Sequencing Center for Infectious Disease"/>
            <person name="Wu L."/>
            <person name="Ma J."/>
        </authorList>
    </citation>
    <scope>NUCLEOTIDE SEQUENCE [LARGE SCALE GENOMIC DNA]</scope>
    <source>
        <strain evidence="3">CCUG 56754</strain>
    </source>
</reference>
<keyword evidence="3" id="KW-1185">Reference proteome</keyword>
<proteinExistence type="predicted"/>
<accession>A0ABW3LF44</accession>
<dbReference type="InterPro" id="IPR015001">
    <property type="entry name" value="DUF1850"/>
</dbReference>